<name>A0AAD3S8N7_NEPGR</name>
<sequence length="123" mass="14156">MFDGNMCWLRLEELYQTNFSTIKQVRKRCILQEDCILHLVTTVPLEQSYACYIDNFSSVHRGAASTEHSSWLLQIEAFCGFPFLSITTNSMDCLVTQEQLQSKSEKYGEGWDYGCSGYTIRAQ</sequence>
<dbReference type="Proteomes" id="UP001279734">
    <property type="component" value="Unassembled WGS sequence"/>
</dbReference>
<dbReference type="EMBL" id="BSYO01000006">
    <property type="protein sequence ID" value="GMH06386.1"/>
    <property type="molecule type" value="Genomic_DNA"/>
</dbReference>
<proteinExistence type="predicted"/>
<organism evidence="1 2">
    <name type="scientific">Nepenthes gracilis</name>
    <name type="common">Slender pitcher plant</name>
    <dbReference type="NCBI Taxonomy" id="150966"/>
    <lineage>
        <taxon>Eukaryota</taxon>
        <taxon>Viridiplantae</taxon>
        <taxon>Streptophyta</taxon>
        <taxon>Embryophyta</taxon>
        <taxon>Tracheophyta</taxon>
        <taxon>Spermatophyta</taxon>
        <taxon>Magnoliopsida</taxon>
        <taxon>eudicotyledons</taxon>
        <taxon>Gunneridae</taxon>
        <taxon>Pentapetalae</taxon>
        <taxon>Caryophyllales</taxon>
        <taxon>Nepenthaceae</taxon>
        <taxon>Nepenthes</taxon>
    </lineage>
</organism>
<reference evidence="1" key="1">
    <citation type="submission" date="2023-05" db="EMBL/GenBank/DDBJ databases">
        <title>Nepenthes gracilis genome sequencing.</title>
        <authorList>
            <person name="Fukushima K."/>
        </authorList>
    </citation>
    <scope>NUCLEOTIDE SEQUENCE</scope>
    <source>
        <strain evidence="1">SING2019-196</strain>
    </source>
</reference>
<accession>A0AAD3S8N7</accession>
<gene>
    <name evidence="1" type="ORF">Nepgr_008226</name>
</gene>
<evidence type="ECO:0000313" key="1">
    <source>
        <dbReference type="EMBL" id="GMH06386.1"/>
    </source>
</evidence>
<protein>
    <submittedName>
        <fullName evidence="1">Uncharacterized protein</fullName>
    </submittedName>
</protein>
<comment type="caution">
    <text evidence="1">The sequence shown here is derived from an EMBL/GenBank/DDBJ whole genome shotgun (WGS) entry which is preliminary data.</text>
</comment>
<evidence type="ECO:0000313" key="2">
    <source>
        <dbReference type="Proteomes" id="UP001279734"/>
    </source>
</evidence>
<dbReference type="AlphaFoldDB" id="A0AAD3S8N7"/>
<keyword evidence="2" id="KW-1185">Reference proteome</keyword>